<feature type="region of interest" description="Disordered" evidence="1">
    <location>
        <begin position="125"/>
        <end position="180"/>
    </location>
</feature>
<feature type="compositionally biased region" description="Acidic residues" evidence="1">
    <location>
        <begin position="146"/>
        <end position="158"/>
    </location>
</feature>
<keyword evidence="3" id="KW-1185">Reference proteome</keyword>
<dbReference type="EMBL" id="JAGHQM010000284">
    <property type="protein sequence ID" value="KAH0562891.1"/>
    <property type="molecule type" value="Genomic_DNA"/>
</dbReference>
<sequence length="238" mass="27352">MDEDRSNIYVVTEEDQINAARFCRQTVAYQISRRRPTYANFIVKLDIHFAAVQVVITPSRHPQLDKQTIFSLHCKYTLCCEAGRAASKMIGQTVQNIVGVYFLFFGWDFSDEDWWVLRQRPSTRGKPKRRKLCTTNLSPPRGGSLDTDEDENEADEGENGANKDENGNEDSDKGNDRDERRTQSLIRNINQGLQICEKQTFEPNFQQEVLNPILNNGFCSSYERCAKLLISLSDKLEK</sequence>
<evidence type="ECO:0000256" key="1">
    <source>
        <dbReference type="SAM" id="MobiDB-lite"/>
    </source>
</evidence>
<accession>A0A9P8LF32</accession>
<organism evidence="2 3">
    <name type="scientific">Trichoglossum hirsutum</name>
    <dbReference type="NCBI Taxonomy" id="265104"/>
    <lineage>
        <taxon>Eukaryota</taxon>
        <taxon>Fungi</taxon>
        <taxon>Dikarya</taxon>
        <taxon>Ascomycota</taxon>
        <taxon>Pezizomycotina</taxon>
        <taxon>Geoglossomycetes</taxon>
        <taxon>Geoglossales</taxon>
        <taxon>Geoglossaceae</taxon>
        <taxon>Trichoglossum</taxon>
    </lineage>
</organism>
<evidence type="ECO:0000313" key="3">
    <source>
        <dbReference type="Proteomes" id="UP000750711"/>
    </source>
</evidence>
<evidence type="ECO:0000313" key="2">
    <source>
        <dbReference type="EMBL" id="KAH0562891.1"/>
    </source>
</evidence>
<gene>
    <name evidence="2" type="ORF">GP486_002513</name>
</gene>
<dbReference type="Proteomes" id="UP000750711">
    <property type="component" value="Unassembled WGS sequence"/>
</dbReference>
<reference evidence="2" key="1">
    <citation type="submission" date="2021-03" db="EMBL/GenBank/DDBJ databases">
        <title>Comparative genomics and phylogenomic investigation of the class Geoglossomycetes provide insights into ecological specialization and systematics.</title>
        <authorList>
            <person name="Melie T."/>
            <person name="Pirro S."/>
            <person name="Miller A.N."/>
            <person name="Quandt A."/>
        </authorList>
    </citation>
    <scope>NUCLEOTIDE SEQUENCE</scope>
    <source>
        <strain evidence="2">CAQ_001_2017</strain>
    </source>
</reference>
<name>A0A9P8LF32_9PEZI</name>
<comment type="caution">
    <text evidence="2">The sequence shown here is derived from an EMBL/GenBank/DDBJ whole genome shotgun (WGS) entry which is preliminary data.</text>
</comment>
<proteinExistence type="predicted"/>
<dbReference type="AlphaFoldDB" id="A0A9P8LF32"/>
<feature type="compositionally biased region" description="Basic and acidic residues" evidence="1">
    <location>
        <begin position="161"/>
        <end position="180"/>
    </location>
</feature>
<protein>
    <submittedName>
        <fullName evidence="2">Uncharacterized protein</fullName>
    </submittedName>
</protein>